<evidence type="ECO:0000313" key="2">
    <source>
        <dbReference type="Proteomes" id="UP000000305"/>
    </source>
</evidence>
<organism evidence="1 2">
    <name type="scientific">Daphnia pulex</name>
    <name type="common">Water flea</name>
    <dbReference type="NCBI Taxonomy" id="6669"/>
    <lineage>
        <taxon>Eukaryota</taxon>
        <taxon>Metazoa</taxon>
        <taxon>Ecdysozoa</taxon>
        <taxon>Arthropoda</taxon>
        <taxon>Crustacea</taxon>
        <taxon>Branchiopoda</taxon>
        <taxon>Diplostraca</taxon>
        <taxon>Cladocera</taxon>
        <taxon>Anomopoda</taxon>
        <taxon>Daphniidae</taxon>
        <taxon>Daphnia</taxon>
    </lineage>
</organism>
<accession>E9HZ41</accession>
<dbReference type="InterPro" id="IPR052997">
    <property type="entry name" value="RRT15-like"/>
</dbReference>
<dbReference type="eggNOG" id="ENOG502TIW3">
    <property type="taxonomic scope" value="Eukaryota"/>
</dbReference>
<dbReference type="EMBL" id="GL733268">
    <property type="protein sequence ID" value="EFX62988.1"/>
    <property type="molecule type" value="Genomic_DNA"/>
</dbReference>
<reference evidence="1 2" key="1">
    <citation type="journal article" date="2011" name="Science">
        <title>The ecoresponsive genome of Daphnia pulex.</title>
        <authorList>
            <person name="Colbourne J.K."/>
            <person name="Pfrender M.E."/>
            <person name="Gilbert D."/>
            <person name="Thomas W.K."/>
            <person name="Tucker A."/>
            <person name="Oakley T.H."/>
            <person name="Tokishita S."/>
            <person name="Aerts A."/>
            <person name="Arnold G.J."/>
            <person name="Basu M.K."/>
            <person name="Bauer D.J."/>
            <person name="Caceres C.E."/>
            <person name="Carmel L."/>
            <person name="Casola C."/>
            <person name="Choi J.H."/>
            <person name="Detter J.C."/>
            <person name="Dong Q."/>
            <person name="Dusheyko S."/>
            <person name="Eads B.D."/>
            <person name="Frohlich T."/>
            <person name="Geiler-Samerotte K.A."/>
            <person name="Gerlach D."/>
            <person name="Hatcher P."/>
            <person name="Jogdeo S."/>
            <person name="Krijgsveld J."/>
            <person name="Kriventseva E.V."/>
            <person name="Kultz D."/>
            <person name="Laforsch C."/>
            <person name="Lindquist E."/>
            <person name="Lopez J."/>
            <person name="Manak J.R."/>
            <person name="Muller J."/>
            <person name="Pangilinan J."/>
            <person name="Patwardhan R.P."/>
            <person name="Pitluck S."/>
            <person name="Pritham E.J."/>
            <person name="Rechtsteiner A."/>
            <person name="Rho M."/>
            <person name="Rogozin I.B."/>
            <person name="Sakarya O."/>
            <person name="Salamov A."/>
            <person name="Schaack S."/>
            <person name="Shapiro H."/>
            <person name="Shiga Y."/>
            <person name="Skalitzky C."/>
            <person name="Smith Z."/>
            <person name="Souvorov A."/>
            <person name="Sung W."/>
            <person name="Tang Z."/>
            <person name="Tsuchiya D."/>
            <person name="Tu H."/>
            <person name="Vos H."/>
            <person name="Wang M."/>
            <person name="Wolf Y.I."/>
            <person name="Yamagata H."/>
            <person name="Yamada T."/>
            <person name="Ye Y."/>
            <person name="Shaw J.R."/>
            <person name="Andrews J."/>
            <person name="Crease T.J."/>
            <person name="Tang H."/>
            <person name="Lucas S.M."/>
            <person name="Robertson H.M."/>
            <person name="Bork P."/>
            <person name="Koonin E.V."/>
            <person name="Zdobnov E.M."/>
            <person name="Grigoriev I.V."/>
            <person name="Lynch M."/>
            <person name="Boore J.L."/>
        </authorList>
    </citation>
    <scope>NUCLEOTIDE SEQUENCE [LARGE SCALE GENOMIC DNA]</scope>
</reference>
<dbReference type="HOGENOM" id="CLU_1850125_0_0_1"/>
<dbReference type="Proteomes" id="UP000000305">
    <property type="component" value="Unassembled WGS sequence"/>
</dbReference>
<protein>
    <submittedName>
        <fullName evidence="1">Uncharacterized protein</fullName>
    </submittedName>
</protein>
<evidence type="ECO:0000313" key="1">
    <source>
        <dbReference type="EMBL" id="EFX62988.1"/>
    </source>
</evidence>
<dbReference type="InParanoid" id="E9HZ41"/>
<sequence>PQSQSLSRSYGSNLPTSLTYIILSTRGCSPWRPAADMGTSWRESAVTSPGFSRSSRLLVDAERTSALFARCQNPFSVRDDSRASAAYAEKTTLPRAPAGVSRSRRVATTDTRFRNSSATRFRNMDLIPFRRHRGSSQVF</sequence>
<dbReference type="OrthoDB" id="6765694at2759"/>
<dbReference type="PANTHER" id="PTHR33047:SF42">
    <property type="entry name" value="PROTEIN TAR1"/>
    <property type="match status" value="1"/>
</dbReference>
<dbReference type="KEGG" id="dpx:DAPPUDRAFT_67487"/>
<gene>
    <name evidence="1" type="ORF">DAPPUDRAFT_67487</name>
</gene>
<proteinExistence type="predicted"/>
<keyword evidence="2" id="KW-1185">Reference proteome</keyword>
<dbReference type="PANTHER" id="PTHR33047">
    <property type="entry name" value="PROTEIN TAR1"/>
    <property type="match status" value="1"/>
</dbReference>
<name>E9HZ41_DAPPU</name>
<feature type="non-terminal residue" evidence="1">
    <location>
        <position position="1"/>
    </location>
</feature>
<dbReference type="AlphaFoldDB" id="E9HZ41"/>